<dbReference type="SUPFAM" id="SSF52047">
    <property type="entry name" value="RNI-like"/>
    <property type="match status" value="1"/>
</dbReference>
<proteinExistence type="predicted"/>
<dbReference type="OrthoDB" id="2977329at2759"/>
<evidence type="ECO:0000313" key="2">
    <source>
        <dbReference type="Proteomes" id="UP000541558"/>
    </source>
</evidence>
<accession>A0A8H5F544</accession>
<dbReference type="Proteomes" id="UP000541558">
    <property type="component" value="Unassembled WGS sequence"/>
</dbReference>
<dbReference type="AlphaFoldDB" id="A0A8H5F544"/>
<organism evidence="1 2">
    <name type="scientific">Ephemerocybe angulata</name>
    <dbReference type="NCBI Taxonomy" id="980116"/>
    <lineage>
        <taxon>Eukaryota</taxon>
        <taxon>Fungi</taxon>
        <taxon>Dikarya</taxon>
        <taxon>Basidiomycota</taxon>
        <taxon>Agaricomycotina</taxon>
        <taxon>Agaricomycetes</taxon>
        <taxon>Agaricomycetidae</taxon>
        <taxon>Agaricales</taxon>
        <taxon>Agaricineae</taxon>
        <taxon>Psathyrellaceae</taxon>
        <taxon>Ephemerocybe</taxon>
    </lineage>
</organism>
<gene>
    <name evidence="1" type="ORF">D9611_008381</name>
</gene>
<name>A0A8H5F544_9AGAR</name>
<reference evidence="1 2" key="1">
    <citation type="journal article" date="2020" name="ISME J.">
        <title>Uncovering the hidden diversity of litter-decomposition mechanisms in mushroom-forming fungi.</title>
        <authorList>
            <person name="Floudas D."/>
            <person name="Bentzer J."/>
            <person name="Ahren D."/>
            <person name="Johansson T."/>
            <person name="Persson P."/>
            <person name="Tunlid A."/>
        </authorList>
    </citation>
    <scope>NUCLEOTIDE SEQUENCE [LARGE SCALE GENOMIC DNA]</scope>
    <source>
        <strain evidence="1 2">CBS 175.51</strain>
    </source>
</reference>
<dbReference type="EMBL" id="JAACJK010000165">
    <property type="protein sequence ID" value="KAF5323996.1"/>
    <property type="molecule type" value="Genomic_DNA"/>
</dbReference>
<keyword evidence="2" id="KW-1185">Reference proteome</keyword>
<evidence type="ECO:0000313" key="1">
    <source>
        <dbReference type="EMBL" id="KAF5323996.1"/>
    </source>
</evidence>
<protein>
    <submittedName>
        <fullName evidence="1">Uncharacterized protein</fullName>
    </submittedName>
</protein>
<sequence>MASSEVPSTPLDLSPLEETPQEILDLIVDLVAACSWESLPNVSLSSRHFLHRSQLHIFHSVRFSGKKKALPRLFVVLASNPTLFGHVRTLQVFFPVSKTGIAGVALRHMTPHLTGLRTLSLIGHGQFPPNLTKEVKVAFGKLFTSSSPPQLSIIGISDFPAELVVGLPLKALDIGEGTSLSIKTTDRLEWRLRYLKCDKAAAIMQYVIDSSPMPVQGNLVVLDLTAENIEQHTLIWAILNTLSNSTTLKNLTLQYHSWRMMSRPDFAGFKLLKESGTSLPTLPSLQNFRLIFRTVGEEASQLTVENIVFFLAIFPMNILRRNPRPSLEAIDISHVAANLGGVTIYQRILDVLLDFSNGGHVWKYFDGVLVNPELLPRLRALRIRTTYDCAPIPGAPGATQDEEERLRKIRREACGPQIQALLPRVSGRIPIFDVGLNREAEDRFETLSALHAGAHLCSN</sequence>
<comment type="caution">
    <text evidence="1">The sequence shown here is derived from an EMBL/GenBank/DDBJ whole genome shotgun (WGS) entry which is preliminary data.</text>
</comment>